<dbReference type="AlphaFoldDB" id="A0A517PSW0"/>
<accession>A0A517PSW0</accession>
<dbReference type="OrthoDB" id="299637at2"/>
<dbReference type="EMBL" id="CP036266">
    <property type="protein sequence ID" value="QDT22462.1"/>
    <property type="molecule type" value="Genomic_DNA"/>
</dbReference>
<dbReference type="Proteomes" id="UP000320421">
    <property type="component" value="Chromosome"/>
</dbReference>
<evidence type="ECO:0008006" key="3">
    <source>
        <dbReference type="Google" id="ProtNLM"/>
    </source>
</evidence>
<proteinExistence type="predicted"/>
<evidence type="ECO:0000313" key="2">
    <source>
        <dbReference type="Proteomes" id="UP000320421"/>
    </source>
</evidence>
<evidence type="ECO:0000313" key="1">
    <source>
        <dbReference type="EMBL" id="QDT22462.1"/>
    </source>
</evidence>
<keyword evidence="2" id="KW-1185">Reference proteome</keyword>
<protein>
    <recommendedName>
        <fullName evidence="3">CopG family transcriptional regulator</fullName>
    </recommendedName>
</protein>
<name>A0A517PSW0_9PLAN</name>
<sequence length="65" mass="7593">MIRKTKRVTVDLKTIEEWRPLSIYAARQGKSLRGLVREILAPRIQEICKQIQIPEPPQVKPSDNR</sequence>
<gene>
    <name evidence="1" type="ORF">HG66A1_42700</name>
</gene>
<organism evidence="1 2">
    <name type="scientific">Gimesia chilikensis</name>
    <dbReference type="NCBI Taxonomy" id="2605989"/>
    <lineage>
        <taxon>Bacteria</taxon>
        <taxon>Pseudomonadati</taxon>
        <taxon>Planctomycetota</taxon>
        <taxon>Planctomycetia</taxon>
        <taxon>Planctomycetales</taxon>
        <taxon>Planctomycetaceae</taxon>
        <taxon>Gimesia</taxon>
    </lineage>
</organism>
<dbReference type="RefSeq" id="WP_145188326.1">
    <property type="nucleotide sequence ID" value="NZ_CP036266.1"/>
</dbReference>
<reference evidence="1 2" key="1">
    <citation type="submission" date="2019-02" db="EMBL/GenBank/DDBJ databases">
        <title>Deep-cultivation of Planctomycetes and their phenomic and genomic characterization uncovers novel biology.</title>
        <authorList>
            <person name="Wiegand S."/>
            <person name="Jogler M."/>
            <person name="Boedeker C."/>
            <person name="Pinto D."/>
            <person name="Vollmers J."/>
            <person name="Rivas-Marin E."/>
            <person name="Kohn T."/>
            <person name="Peeters S.H."/>
            <person name="Heuer A."/>
            <person name="Rast P."/>
            <person name="Oberbeckmann S."/>
            <person name="Bunk B."/>
            <person name="Jeske O."/>
            <person name="Meyerdierks A."/>
            <person name="Storesund J.E."/>
            <person name="Kallscheuer N."/>
            <person name="Luecker S."/>
            <person name="Lage O.M."/>
            <person name="Pohl T."/>
            <person name="Merkel B.J."/>
            <person name="Hornburger P."/>
            <person name="Mueller R.-W."/>
            <person name="Bruemmer F."/>
            <person name="Labrenz M."/>
            <person name="Spormann A.M."/>
            <person name="Op den Camp H."/>
            <person name="Overmann J."/>
            <person name="Amann R."/>
            <person name="Jetten M.S.M."/>
            <person name="Mascher T."/>
            <person name="Medema M.H."/>
            <person name="Devos D.P."/>
            <person name="Kaster A.-K."/>
            <person name="Ovreas L."/>
            <person name="Rohde M."/>
            <person name="Galperin M.Y."/>
            <person name="Jogler C."/>
        </authorList>
    </citation>
    <scope>NUCLEOTIDE SEQUENCE [LARGE SCALE GENOMIC DNA]</scope>
    <source>
        <strain evidence="1 2">HG66A1</strain>
    </source>
</reference>